<accession>Q9KE89</accession>
<evidence type="ECO:0000313" key="6">
    <source>
        <dbReference type="EMBL" id="BAB04686.1"/>
    </source>
</evidence>
<keyword evidence="7" id="KW-1185">Reference proteome</keyword>
<evidence type="ECO:0000256" key="2">
    <source>
        <dbReference type="ARBA" id="ARBA00022692"/>
    </source>
</evidence>
<dbReference type="RefSeq" id="WP_010897139.1">
    <property type="nucleotide sequence ID" value="NC_002570.2"/>
</dbReference>
<dbReference type="OrthoDB" id="2353897at2"/>
<reference evidence="6 7" key="1">
    <citation type="journal article" date="2000" name="Nucleic Acids Res.">
        <title>Complete genome sequence of the alkaliphilic bacterium Bacillus halodurans and genomic sequence comparison with Bacillus subtilis.</title>
        <authorList>
            <person name="Takami H."/>
            <person name="Nakasone K."/>
            <person name="Takaki Y."/>
            <person name="Maeno G."/>
            <person name="Sasaki R."/>
            <person name="Masui N."/>
            <person name="Fuji F."/>
            <person name="Hirama C."/>
            <person name="Nakamura Y."/>
            <person name="Ogasawara N."/>
            <person name="Kuhara S."/>
            <person name="Horikoshi K."/>
        </authorList>
    </citation>
    <scope>NUCLEOTIDE SEQUENCE [LARGE SCALE GENOMIC DNA]</scope>
    <source>
        <strain evidence="7">ATCC BAA-125 / DSM 18197 / FERM 7344 / JCM 9153 / C-125</strain>
    </source>
</reference>
<dbReference type="InterPro" id="IPR006479">
    <property type="entry name" value="Holin"/>
</dbReference>
<comment type="subcellular location">
    <subcellularLocation>
        <location evidence="1">Membrane</location>
    </subcellularLocation>
</comment>
<organism evidence="6 7">
    <name type="scientific">Halalkalibacterium halodurans (strain ATCC BAA-125 / DSM 18197 / FERM 7344 / JCM 9153 / C-125)</name>
    <name type="common">Bacillus halodurans</name>
    <dbReference type="NCBI Taxonomy" id="272558"/>
    <lineage>
        <taxon>Bacteria</taxon>
        <taxon>Bacillati</taxon>
        <taxon>Bacillota</taxon>
        <taxon>Bacilli</taxon>
        <taxon>Bacillales</taxon>
        <taxon>Bacillaceae</taxon>
        <taxon>Halalkalibacterium (ex Joshi et al. 2022)</taxon>
    </lineage>
</organism>
<evidence type="ECO:0000256" key="1">
    <source>
        <dbReference type="ARBA" id="ARBA00004370"/>
    </source>
</evidence>
<dbReference type="AlphaFoldDB" id="Q9KE89"/>
<keyword evidence="4 5" id="KW-0472">Membrane</keyword>
<dbReference type="Proteomes" id="UP000001258">
    <property type="component" value="Chromosome"/>
</dbReference>
<feature type="transmembrane region" description="Helical" evidence="5">
    <location>
        <begin position="43"/>
        <end position="62"/>
    </location>
</feature>
<evidence type="ECO:0000256" key="4">
    <source>
        <dbReference type="ARBA" id="ARBA00023136"/>
    </source>
</evidence>
<evidence type="ECO:0000313" key="7">
    <source>
        <dbReference type="Proteomes" id="UP000001258"/>
    </source>
</evidence>
<sequence>MNEEKIRNISAGTVTRFILLVVALINSGFEMAGVSFIPIDEEGVSTFVSLAFLGGASLWAYWKDNDITRKARTKEHLR</sequence>
<protein>
    <submittedName>
        <fullName evidence="6">Holin protein</fullName>
    </submittedName>
</protein>
<feature type="transmembrane region" description="Helical" evidence="5">
    <location>
        <begin position="17"/>
        <end position="37"/>
    </location>
</feature>
<dbReference type="KEGG" id="bha:BH0967"/>
<name>Q9KE89_HALH5</name>
<dbReference type="EMBL" id="BA000004">
    <property type="protein sequence ID" value="BAB04686.1"/>
    <property type="molecule type" value="Genomic_DNA"/>
</dbReference>
<dbReference type="HOGENOM" id="CLU_174074_2_1_9"/>
<keyword evidence="2 5" id="KW-0812">Transmembrane</keyword>
<gene>
    <name evidence="6" type="ordered locus">BH0967</name>
</gene>
<proteinExistence type="predicted"/>
<evidence type="ECO:0000256" key="3">
    <source>
        <dbReference type="ARBA" id="ARBA00022989"/>
    </source>
</evidence>
<dbReference type="Pfam" id="PF04688">
    <property type="entry name" value="Holin_SPP1"/>
    <property type="match status" value="1"/>
</dbReference>
<evidence type="ECO:0000256" key="5">
    <source>
        <dbReference type="SAM" id="Phobius"/>
    </source>
</evidence>
<keyword evidence="3 5" id="KW-1133">Transmembrane helix</keyword>
<dbReference type="NCBIfam" id="TIGR01592">
    <property type="entry name" value="holin_SPP1"/>
    <property type="match status" value="1"/>
</dbReference>
<dbReference type="PIR" id="G83770">
    <property type="entry name" value="G83770"/>
</dbReference>
<dbReference type="STRING" id="272558.gene:10726860"/>
<dbReference type="GO" id="GO:0016020">
    <property type="term" value="C:membrane"/>
    <property type="evidence" value="ECO:0007669"/>
    <property type="project" value="UniProtKB-SubCell"/>
</dbReference>
<dbReference type="eggNOG" id="ENOG5033B7V">
    <property type="taxonomic scope" value="Bacteria"/>
</dbReference>